<evidence type="ECO:0000313" key="2">
    <source>
        <dbReference type="EMBL" id="MEQ2166490.1"/>
    </source>
</evidence>
<reference evidence="2 3" key="1">
    <citation type="submission" date="2021-06" db="EMBL/GenBank/DDBJ databases">
        <authorList>
            <person name="Palmer J.M."/>
        </authorList>
    </citation>
    <scope>NUCLEOTIDE SEQUENCE [LARGE SCALE GENOMIC DNA]</scope>
    <source>
        <strain evidence="2 3">GA_2019</strain>
        <tissue evidence="2">Muscle</tissue>
    </source>
</reference>
<organism evidence="2 3">
    <name type="scientific">Goodea atripinnis</name>
    <dbReference type="NCBI Taxonomy" id="208336"/>
    <lineage>
        <taxon>Eukaryota</taxon>
        <taxon>Metazoa</taxon>
        <taxon>Chordata</taxon>
        <taxon>Craniata</taxon>
        <taxon>Vertebrata</taxon>
        <taxon>Euteleostomi</taxon>
        <taxon>Actinopterygii</taxon>
        <taxon>Neopterygii</taxon>
        <taxon>Teleostei</taxon>
        <taxon>Neoteleostei</taxon>
        <taxon>Acanthomorphata</taxon>
        <taxon>Ovalentaria</taxon>
        <taxon>Atherinomorphae</taxon>
        <taxon>Cyprinodontiformes</taxon>
        <taxon>Goodeidae</taxon>
        <taxon>Goodea</taxon>
    </lineage>
</organism>
<sequence length="135" mass="15223">MTIAQLRERGLVSPYLSMMTGSEGVSLRFPQLFLSQHRLWVGSKPRSLTVGQHPAPDGPHHPPRLHPQVIASDKQPANWTGFRQNSHPGSQRTKNQSDSLLVGIYRSTQRGRRFSTDALQGHCGWLNSRWLLPTH</sequence>
<name>A0ABV0N535_9TELE</name>
<feature type="compositionally biased region" description="Polar residues" evidence="1">
    <location>
        <begin position="75"/>
        <end position="98"/>
    </location>
</feature>
<evidence type="ECO:0000313" key="3">
    <source>
        <dbReference type="Proteomes" id="UP001476798"/>
    </source>
</evidence>
<proteinExistence type="predicted"/>
<feature type="region of interest" description="Disordered" evidence="1">
    <location>
        <begin position="45"/>
        <end position="98"/>
    </location>
</feature>
<comment type="caution">
    <text evidence="2">The sequence shown here is derived from an EMBL/GenBank/DDBJ whole genome shotgun (WGS) entry which is preliminary data.</text>
</comment>
<accession>A0ABV0N535</accession>
<keyword evidence="3" id="KW-1185">Reference proteome</keyword>
<evidence type="ECO:0000256" key="1">
    <source>
        <dbReference type="SAM" id="MobiDB-lite"/>
    </source>
</evidence>
<dbReference type="EMBL" id="JAHRIO010024057">
    <property type="protein sequence ID" value="MEQ2166490.1"/>
    <property type="molecule type" value="Genomic_DNA"/>
</dbReference>
<gene>
    <name evidence="2" type="ORF">GOODEAATRI_028750</name>
</gene>
<protein>
    <submittedName>
        <fullName evidence="2">Uncharacterized protein</fullName>
    </submittedName>
</protein>
<dbReference type="Proteomes" id="UP001476798">
    <property type="component" value="Unassembled WGS sequence"/>
</dbReference>